<keyword evidence="2" id="KW-1185">Reference proteome</keyword>
<proteinExistence type="predicted"/>
<dbReference type="RefSeq" id="WP_184979770.1">
    <property type="nucleotide sequence ID" value="NZ_BAAALO010000027.1"/>
</dbReference>
<reference evidence="1 2" key="1">
    <citation type="submission" date="2020-08" db="EMBL/GenBank/DDBJ databases">
        <title>Sequencing the genomes of 1000 actinobacteria strains.</title>
        <authorList>
            <person name="Klenk H.-P."/>
        </authorList>
    </citation>
    <scope>NUCLEOTIDE SEQUENCE [LARGE SCALE GENOMIC DNA]</scope>
    <source>
        <strain evidence="1 2">DSM 44936</strain>
    </source>
</reference>
<evidence type="ECO:0000313" key="1">
    <source>
        <dbReference type="EMBL" id="MBB6472595.1"/>
    </source>
</evidence>
<accession>A0A7X0M5P7</accession>
<organism evidence="1 2">
    <name type="scientific">Sphaerisporangium rubeum</name>
    <dbReference type="NCBI Taxonomy" id="321317"/>
    <lineage>
        <taxon>Bacteria</taxon>
        <taxon>Bacillati</taxon>
        <taxon>Actinomycetota</taxon>
        <taxon>Actinomycetes</taxon>
        <taxon>Streptosporangiales</taxon>
        <taxon>Streptosporangiaceae</taxon>
        <taxon>Sphaerisporangium</taxon>
    </lineage>
</organism>
<dbReference type="EMBL" id="JACHIU010000001">
    <property type="protein sequence ID" value="MBB6472595.1"/>
    <property type="molecule type" value="Genomic_DNA"/>
</dbReference>
<dbReference type="Proteomes" id="UP000555564">
    <property type="component" value="Unassembled WGS sequence"/>
</dbReference>
<comment type="caution">
    <text evidence="1">The sequence shown here is derived from an EMBL/GenBank/DDBJ whole genome shotgun (WGS) entry which is preliminary data.</text>
</comment>
<sequence>MTTTEDIGDRRARAQTEALAGLREALAGPALRCVIVERVRLVLPRKFGPRVHLPPYMEIHGRVGLLATVSVIARRTGRFAFSISRPTATQPTEVKDAESLAAHILADMTSDESPLPGPAR</sequence>
<protein>
    <submittedName>
        <fullName evidence="1">Uncharacterized protein</fullName>
    </submittedName>
</protein>
<gene>
    <name evidence="1" type="ORF">BJ992_002026</name>
</gene>
<name>A0A7X0M5P7_9ACTN</name>
<dbReference type="AlphaFoldDB" id="A0A7X0M5P7"/>
<evidence type="ECO:0000313" key="2">
    <source>
        <dbReference type="Proteomes" id="UP000555564"/>
    </source>
</evidence>